<dbReference type="PANTHER" id="PTHR37984:SF5">
    <property type="entry name" value="PROTEIN NYNRIN-LIKE"/>
    <property type="match status" value="1"/>
</dbReference>
<proteinExistence type="predicted"/>
<feature type="domain" description="Integrase catalytic" evidence="12">
    <location>
        <begin position="4082"/>
        <end position="4241"/>
    </location>
</feature>
<dbReference type="Pfam" id="PF22938">
    <property type="entry name" value="Integrase_p58_C"/>
    <property type="match status" value="3"/>
</dbReference>
<dbReference type="Pfam" id="PF17921">
    <property type="entry name" value="Integrase_H2C2"/>
    <property type="match status" value="3"/>
</dbReference>
<evidence type="ECO:0000259" key="11">
    <source>
        <dbReference type="PROSITE" id="PS50878"/>
    </source>
</evidence>
<feature type="domain" description="CCHC-type" evidence="10">
    <location>
        <begin position="291"/>
        <end position="305"/>
    </location>
</feature>
<evidence type="ECO:0000259" key="10">
    <source>
        <dbReference type="PROSITE" id="PS50158"/>
    </source>
</evidence>
<feature type="region of interest" description="Disordered" evidence="9">
    <location>
        <begin position="4500"/>
        <end position="4547"/>
    </location>
</feature>
<feature type="compositionally biased region" description="Low complexity" evidence="9">
    <location>
        <begin position="2448"/>
        <end position="2459"/>
    </location>
</feature>
<evidence type="ECO:0000313" key="13">
    <source>
        <dbReference type="EMBL" id="UYV66884.1"/>
    </source>
</evidence>
<feature type="compositionally biased region" description="Low complexity" evidence="9">
    <location>
        <begin position="914"/>
        <end position="925"/>
    </location>
</feature>
<dbReference type="InterPro" id="IPR054465">
    <property type="entry name" value="Integrase_p58-like_C"/>
</dbReference>
<evidence type="ECO:0000256" key="4">
    <source>
        <dbReference type="ARBA" id="ARBA00022722"/>
    </source>
</evidence>
<dbReference type="Gene3D" id="3.10.10.10">
    <property type="entry name" value="HIV Type 1 Reverse Transcriptase, subunit A, domain 1"/>
    <property type="match status" value="3"/>
</dbReference>
<keyword evidence="6" id="KW-0378">Hydrolase</keyword>
<organism evidence="13 14">
    <name type="scientific">Cordylochernes scorpioides</name>
    <dbReference type="NCBI Taxonomy" id="51811"/>
    <lineage>
        <taxon>Eukaryota</taxon>
        <taxon>Metazoa</taxon>
        <taxon>Ecdysozoa</taxon>
        <taxon>Arthropoda</taxon>
        <taxon>Chelicerata</taxon>
        <taxon>Arachnida</taxon>
        <taxon>Pseudoscorpiones</taxon>
        <taxon>Cheliferoidea</taxon>
        <taxon>Chernetidae</taxon>
        <taxon>Cordylochernes</taxon>
    </lineage>
</organism>
<dbReference type="InterPro" id="IPR021109">
    <property type="entry name" value="Peptidase_aspartic_dom_sf"/>
</dbReference>
<feature type="compositionally biased region" description="Acidic residues" evidence="9">
    <location>
        <begin position="2094"/>
        <end position="2116"/>
    </location>
</feature>
<evidence type="ECO:0000256" key="7">
    <source>
        <dbReference type="ARBA" id="ARBA00022918"/>
    </source>
</evidence>
<dbReference type="InterPro" id="IPR041588">
    <property type="entry name" value="Integrase_H2C2"/>
</dbReference>
<dbReference type="PROSITE" id="PS50878">
    <property type="entry name" value="RT_POL"/>
    <property type="match status" value="2"/>
</dbReference>
<dbReference type="PROSITE" id="PS50158">
    <property type="entry name" value="ZF_CCHC"/>
    <property type="match status" value="1"/>
</dbReference>
<dbReference type="InterPro" id="IPR050951">
    <property type="entry name" value="Retrovirus_Pol_polyprotein"/>
</dbReference>
<feature type="region of interest" description="Disordered" evidence="9">
    <location>
        <begin position="1"/>
        <end position="33"/>
    </location>
</feature>
<feature type="region of interest" description="Disordered" evidence="9">
    <location>
        <begin position="2092"/>
        <end position="2127"/>
    </location>
</feature>
<feature type="compositionally biased region" description="Acidic residues" evidence="9">
    <location>
        <begin position="3628"/>
        <end position="3650"/>
    </location>
</feature>
<dbReference type="InterPro" id="IPR043128">
    <property type="entry name" value="Rev_trsase/Diguanyl_cyclase"/>
</dbReference>
<evidence type="ECO:0000256" key="6">
    <source>
        <dbReference type="ARBA" id="ARBA00022801"/>
    </source>
</evidence>
<dbReference type="PROSITE" id="PS50994">
    <property type="entry name" value="INTEGRASE"/>
    <property type="match status" value="3"/>
</dbReference>
<evidence type="ECO:0000256" key="1">
    <source>
        <dbReference type="ARBA" id="ARBA00012493"/>
    </source>
</evidence>
<dbReference type="Proteomes" id="UP001235939">
    <property type="component" value="Chromosome 04"/>
</dbReference>
<feature type="non-terminal residue" evidence="13">
    <location>
        <position position="4547"/>
    </location>
</feature>
<keyword evidence="14" id="KW-1185">Reference proteome</keyword>
<dbReference type="Pfam" id="PF00078">
    <property type="entry name" value="RVT_1"/>
    <property type="match status" value="3"/>
</dbReference>
<dbReference type="Gene3D" id="1.10.340.70">
    <property type="match status" value="3"/>
</dbReference>
<dbReference type="CDD" id="cd00303">
    <property type="entry name" value="retropepsin_like"/>
    <property type="match status" value="2"/>
</dbReference>
<dbReference type="InterPro" id="IPR001969">
    <property type="entry name" value="Aspartic_peptidase_AS"/>
</dbReference>
<feature type="domain" description="Integrase catalytic" evidence="12">
    <location>
        <begin position="3336"/>
        <end position="3512"/>
    </location>
</feature>
<keyword evidence="2" id="KW-0808">Transferase</keyword>
<dbReference type="Gene3D" id="3.30.420.10">
    <property type="entry name" value="Ribonuclease H-like superfamily/Ribonuclease H"/>
    <property type="match status" value="3"/>
</dbReference>
<keyword evidence="4" id="KW-0540">Nuclease</keyword>
<dbReference type="SUPFAM" id="SSF53098">
    <property type="entry name" value="Ribonuclease H-like"/>
    <property type="match status" value="3"/>
</dbReference>
<keyword evidence="7" id="KW-0695">RNA-directed DNA polymerase</keyword>
<dbReference type="SMART" id="SM00343">
    <property type="entry name" value="ZnF_C2HC"/>
    <property type="match status" value="3"/>
</dbReference>
<evidence type="ECO:0000256" key="3">
    <source>
        <dbReference type="ARBA" id="ARBA00022695"/>
    </source>
</evidence>
<dbReference type="PROSITE" id="PS00141">
    <property type="entry name" value="ASP_PROTEASE"/>
    <property type="match status" value="2"/>
</dbReference>
<dbReference type="InterPro" id="IPR001584">
    <property type="entry name" value="Integrase_cat-core"/>
</dbReference>
<gene>
    <name evidence="13" type="ORF">LAZ67_4003228</name>
</gene>
<keyword evidence="5" id="KW-0255">Endonuclease</keyword>
<evidence type="ECO:0000256" key="9">
    <source>
        <dbReference type="SAM" id="MobiDB-lite"/>
    </source>
</evidence>
<reference evidence="13 14" key="1">
    <citation type="submission" date="2022-01" db="EMBL/GenBank/DDBJ databases">
        <title>A chromosomal length assembly of Cordylochernes scorpioides.</title>
        <authorList>
            <person name="Zeh D."/>
            <person name="Zeh J."/>
        </authorList>
    </citation>
    <scope>NUCLEOTIDE SEQUENCE [LARGE SCALE GENOMIC DNA]</scope>
    <source>
        <strain evidence="13">IN4F17</strain>
        <tissue evidence="13">Whole Body</tissue>
    </source>
</reference>
<feature type="domain" description="Reverse transcriptase" evidence="11">
    <location>
        <begin position="1301"/>
        <end position="1515"/>
    </location>
</feature>
<dbReference type="InterPro" id="IPR041373">
    <property type="entry name" value="RT_RNaseH"/>
</dbReference>
<keyword evidence="8" id="KW-0479">Metal-binding</keyword>
<dbReference type="Pfam" id="PF00665">
    <property type="entry name" value="rve"/>
    <property type="match status" value="1"/>
</dbReference>
<dbReference type="InterPro" id="IPR043502">
    <property type="entry name" value="DNA/RNA_pol_sf"/>
</dbReference>
<dbReference type="InterPro" id="IPR005162">
    <property type="entry name" value="Retrotrans_gag_dom"/>
</dbReference>
<dbReference type="EC" id="2.7.7.49" evidence="1"/>
<feature type="compositionally biased region" description="Polar residues" evidence="9">
    <location>
        <begin position="215"/>
        <end position="250"/>
    </location>
</feature>
<feature type="region of interest" description="Disordered" evidence="9">
    <location>
        <begin position="3627"/>
        <end position="3661"/>
    </location>
</feature>
<keyword evidence="3" id="KW-0548">Nucleotidyltransferase</keyword>
<feature type="region of interest" description="Disordered" evidence="9">
    <location>
        <begin position="892"/>
        <end position="936"/>
    </location>
</feature>
<feature type="region of interest" description="Disordered" evidence="9">
    <location>
        <begin position="192"/>
        <end position="286"/>
    </location>
</feature>
<dbReference type="PANTHER" id="PTHR37984">
    <property type="entry name" value="PROTEIN CBG26694"/>
    <property type="match status" value="1"/>
</dbReference>
<feature type="domain" description="Integrase catalytic" evidence="12">
    <location>
        <begin position="1802"/>
        <end position="1978"/>
    </location>
</feature>
<dbReference type="Gene3D" id="2.40.70.10">
    <property type="entry name" value="Acid Proteases"/>
    <property type="match status" value="2"/>
</dbReference>
<dbReference type="InterPro" id="IPR001878">
    <property type="entry name" value="Znf_CCHC"/>
</dbReference>
<dbReference type="Pfam" id="PF03732">
    <property type="entry name" value="Retrotrans_gag"/>
    <property type="match status" value="1"/>
</dbReference>
<dbReference type="InterPro" id="IPR036397">
    <property type="entry name" value="RNaseH_sf"/>
</dbReference>
<accession>A0ABY6KDF8</accession>
<dbReference type="SUPFAM" id="SSF50630">
    <property type="entry name" value="Acid proteases"/>
    <property type="match status" value="2"/>
</dbReference>
<evidence type="ECO:0000256" key="8">
    <source>
        <dbReference type="PROSITE-ProRule" id="PRU00047"/>
    </source>
</evidence>
<feature type="region of interest" description="Disordered" evidence="9">
    <location>
        <begin position="2426"/>
        <end position="2470"/>
    </location>
</feature>
<dbReference type="CDD" id="cd01647">
    <property type="entry name" value="RT_LTR"/>
    <property type="match status" value="3"/>
</dbReference>
<dbReference type="SUPFAM" id="SSF56672">
    <property type="entry name" value="DNA/RNA polymerases"/>
    <property type="match status" value="4"/>
</dbReference>
<keyword evidence="8" id="KW-0863">Zinc-finger</keyword>
<keyword evidence="8" id="KW-0862">Zinc</keyword>
<evidence type="ECO:0000259" key="12">
    <source>
        <dbReference type="PROSITE" id="PS50994"/>
    </source>
</evidence>
<dbReference type="InterPro" id="IPR012337">
    <property type="entry name" value="RNaseH-like_sf"/>
</dbReference>
<evidence type="ECO:0000313" key="14">
    <source>
        <dbReference type="Proteomes" id="UP001235939"/>
    </source>
</evidence>
<feature type="domain" description="Reverse transcriptase" evidence="11">
    <location>
        <begin position="2835"/>
        <end position="3049"/>
    </location>
</feature>
<feature type="compositionally biased region" description="Polar residues" evidence="9">
    <location>
        <begin position="268"/>
        <end position="277"/>
    </location>
</feature>
<dbReference type="Pfam" id="PF13650">
    <property type="entry name" value="Asp_protease_2"/>
    <property type="match status" value="2"/>
</dbReference>
<evidence type="ECO:0000256" key="2">
    <source>
        <dbReference type="ARBA" id="ARBA00022679"/>
    </source>
</evidence>
<evidence type="ECO:0000256" key="5">
    <source>
        <dbReference type="ARBA" id="ARBA00022759"/>
    </source>
</evidence>
<feature type="region of interest" description="Disordered" evidence="9">
    <location>
        <begin position="4380"/>
        <end position="4408"/>
    </location>
</feature>
<dbReference type="EMBL" id="CP092866">
    <property type="protein sequence ID" value="UYV66884.1"/>
    <property type="molecule type" value="Genomic_DNA"/>
</dbReference>
<dbReference type="Pfam" id="PF17917">
    <property type="entry name" value="RT_RNaseH"/>
    <property type="match status" value="3"/>
</dbReference>
<name>A0ABY6KDF8_9ARAC</name>
<dbReference type="CDD" id="cd09274">
    <property type="entry name" value="RNase_HI_RT_Ty3"/>
    <property type="match status" value="3"/>
</dbReference>
<protein>
    <recommendedName>
        <fullName evidence="1">RNA-directed DNA polymerase</fullName>
        <ecNumber evidence="1">2.7.7.49</ecNumber>
    </recommendedName>
</protein>
<sequence>MAEESAKPQNGATIGRDASSDPVVLNPNIDIPKYDGTEDPRPWIESLEEIGFLYHWADYIISRYAAMNMTGSAKTWLNLHKASFTSWQNIKIRLIQDFSLDANKEELRMKLNRMQHWNEPAIRFAEDILVLCNKVDPAMEEEAKIEHVIGGLKKEYSFALYLNPPKTTDDLLVVCKKMDSFEKKYRERVEKSRNLYNGPRYSRPQRQSRYVPPTATRNYQTTSRPQAPVSNNYKNDSPPTPRQYRNNFPQPSSPRRPYNPNFVPKPNLQRNTYNKSQEVSKNRTEDGRPICFKCNKPGHVARYCRVKFIRILEEDPADTQEKVEEKCQMNEISEKSGPQLYADALVETKDGEYIIEESSKMFQTNGLRLARSLINVINRETHIWITNPYPRPLKIMKNQTLAFGSSPAKINVSREREVEENEEPRFQINENLSPKEQKELKQVLERYGDLFSSRLGRTNLAKHRIDTEDAKPIKHKPYRVSAKERDIIKEQIDEMLTEGIIRPSSSPWSFPVILVKKRDGKYRFCVDYRKLNNVTVKDVYPIPRIDEVMDTLQGSTHFSAIDLRSGYWQVEVEERDKEKTAFTTAHGLYEFNVMPFGLCNAPATFERNMENMLGLISTLQLVKKLDRYPFRKKRKIDSVEQEETTMTIKKEATNLVGSFFIQHLPRNPSMFSGEGSEDPHNWLKKYERVAKHNQWDETLCLANVYFYLTGTALKWFVNNEESILTWTEFMSQLKSVFGKNENLRLRAEKTLKTRAQLKGESTEFYIQDVLRLCKEVDPHMNEQDKISHLMKGIAEELYQAILPRDAHTTQQFVTECRRIEALHCKRVTPTRYERLPNVASLSDHDDRAEMSSMIRQIVREEVQRALASPREEPEISAIEHMVQQEIEKTIAPISRSVPQNRAPRPLPSPRYEFQPRNFQPRPQQPKQLNGRRDTNEWRTTEGKPICFHCGRPGHKSQPVASPFPSGKLEDASYFGGKAAKFINPPLSTTLELKENYIDIKIEGKMMRALVDSGASYSVISERFRLKLKKIMFAETDVTLRVANGKIVRPKGRCTLKLDLNGLQESFEFVVMEDCSHEVILGWDFLKLSRAIIDSADDTLFLEKCLFEDTPKNSSPLYSELEYRIEPASIQLIEVASRDIPNDAIVVEECRKELLLERELTAPSSVISLTNNRGKLWVVNWSPYPKLIPQGMHVADSAVIEDSQLCTLADCNQVETEAEHSEDPKTSEFFIDDSLDESQKEKLRNLLKNYTDIFEFNKRKQFKDVNVKHRINTGDHLPTKQRPYRVAARERQIIQVEVNKMEKLDIIQPSESPWASPVVLIRKKDGSWRFCVDYRRLNKITKKDVYPLPRIDDTLDCLRGARFYSSMDLQSGYWQIDVEESDREKTAFITPDGLYEFKVMPFGLCNAPATFERMIDNLLKGLKWTICLCYLDDIIVFSDGFEEHLRRLQLVLNCHKKAGLCLNSKKCKFGAKTITVLGHEVSENGIRPDQEKIRAVRDFATPRSLKEVRSFLGLSSYYRRFIPNYAHVAQPLNDLLKKDSAFNWNQEEQNAFEALKSALISEPALGHFDYSSPTEIHTDASNYGIGAVLVQIQKGKERAIAYASRTLNKAEKNYSTTERECLAIIWAINKFRPYVFGQPFTIVTDHHSLCWLTNLKDPCGRLARWALRLQEFDVTVVYKSGRKHQDADCLSRSPLEYSEDMEEDIPSIVTLQNFSEEQMNDQALRKIADQLQSTPNNTFVKIDNTLYRKNYDPMGKPWLLVVPRHLRQELLKNFHDSPTAGHLGFTKTYDRIRKKYYWPGMYRTPIPVPEVAFEKVGMDLLGRFPTSEGGNHWIIVCTDYLTKYAITKALPTSESMEVAKFFIEDVILKHGAPRELITDRGRNFTSSMISDLNNQCRITHRKTTAYHPQTNGLTERLNKTIADMLSMYVDVNQKDWDRILPFVTFAYNTAKQESTGFTPFFLVHGREAETPLDVLFPKLLPEDDDFIQTLGARAEEARKLARIHSMRSQDSNKQRYDAHHRNIIYQPGDLVWIFIPVRKVGYSEKLMRRYFGPYKVTRKISDVTYEVETFGNQQGRRKTKDLVHICRMKPYLNPEDQEDHLEEDPEDDSTNFQEEDIPTERTQQPQTRVEISGPITRSRALRLRMIFQGLISTLQLVKKLDRYPFRKKRKIDSVEQEETTMTIKKEATNLVGSFFIQHLPRNPSMFSGEGSEDPHNWLKKYERVAKHNQWDETLCLANVYFYLTGTALKWFVNNEESILTWTEFMSQLKSVFGKNENLRLRAEKTLKTRAQLKGESTEFYIQDVLRLCKEVDPHMNEQDKISHLMKGIAEELYQAILPRDAHTTQQFVTECRRIEALHCKRVTPTRYERLPNVASLSDHDDRAEMSSMIRQIVREEVQRALASPREEPEISAIEHMVQQEIEKTIAPISRSVPQNRAPRPLPSPRYEFQPRNFQPRPQQPKQLNGRRDTNEWRTTEGKPICFHCGRPGHKSQPVASPFPSGKLEDASYFGGKAAKFINPPLSTTLELKENYIDIKIEGKMMRALVDSGASYSVISERFRLKLKKIMFAETDVTLRVANGKIVRPKGRCTLKLDLNGLQESFEFVVMEDCSHEVILGWDFLKLSRAIIDSADDTLFLEKCLFEDTPKNSSPLYSELEYRIEPASIQLIEVASRDIPNDAIVVEECRKELLLERELTAPSSVISLTNNRGKLWVVNWSPYPKLIPQGMHVADSAVIEDSQLCTLADCNQVETEAEHSEDPKTSEFFIDDSLDESQKEKLRNLLKNYTDIFEFNKRKQFKDVNVKHRINTGDHLPTKQRPYRVAARERQIIQVEVNKMEKLDIIQPSESPWASPVVLIRKKDGSWRFCVDYRRLNKITKKDVYPLPRIDDTLDCLRGARFYSSMDLQSGYWQIDVEESDREKTAFITPDGLYEFKVMPFGLCNAPATFERMIDNLLKGLKWTICLCYLDDIIVFSDGFEEHLRRLQLVLNCHKKAGLCLNSKKCKFGAKTITVLGHEVSENGIRPDQEKIRAVRDFATPRSLKEVRSFLGLSSYYRRFIPNYAHVAQPLNDLLKKDSAFNWNQEEQNAFEALKSALISEPALGHFDYSSPTEIHTDASNYGIGAVLVQIQKGKERAIAYASRTLNKAEKNYSTTERECLAIIWAINKFRPYVFGQPFTIVTDHHSLCWLTNLKDPCGRLARWALRLQEFDVTVVYKSGRKHQDADCLSRSPLEYSEDMEEDIPSIVTLQNFSEEQMNDQALRKIADQLQSTPNNTFVKIDNTLYRKNYDPMGKPWLLVVPRHLRQELLKNFHDSPTAGHLGFTKTYDRIRKKYYWPGMYRTPIPVPEVAFEKVGMDLLGRFPTSEGGNHWIIVCTDYLTKYAITKALPTSESMEVAKFFIEDVILKHGAPRELITDRGRNFTSSMISDLNNQCRITHRKTTAYHPQTNGLTERLNKTIADMLSMYVDVNQKDWDRILPFVTFAYNTAKQESTGFTPFFLVHGREAETPLDVLFPKLLPEDDDFIQTLGARAEEARKLARIHSMRSQDSNKQRYDAHHRNIIYQPGDLVWIFIPVRKVGYSEKLMRRYFGPYKVTRKISDVTYEVETFGNQQGRRKTKDLVHICRMKPYLNPEDQEDHLEEDPEDDSTNFQEEDIPTERTQQPQTRVEISGPITRSRALRLRMLDFYATIYSPDFPTHLKRLEAVFRCFRESNLRLNDKKCRFAFEELEILGYITSKHGIKPAEHNIKAVRNFPRPKKVKEVQSFLGMCSYYRKFIKDFSKIADPLTNLIKKSVSFTWTERQEEAFQTLKTALLSPPILGHFNPNAPTYVHTDASNIGIGATLVQDIGGEEKVISYLCRTLSKAEQNYSTTEKECLAVVWSMSKLRPYLYGRHFKIVTDHHALCWLKNLKDPTGRLARWALKIQEYDFDIIHKSGKKHLDADGLSRGPLPETDWDEDFERLFLNQITDEEDKFIESVKKNLNGSRRSIVQNFKVEDGWLFKKNSNPEGRAWLLVVPEKKKRDFMKEYHNHMSNGHLGVARTMYRINCKYFWPSMLKDGSEFVKTCHLCQSRKGSNQLPSGLLQPIPPANFPFERIGIDFVGPLPSTKNRKKWIIVLTDYYTRYAETKAVSEATVKEVSKFLVEDIFLRHGAPQYLISDRGSQFTSNLMKEVMKTCKIKHCFTTSYHPQTNGLTERLNRTLINMLSMYVNTDQKNWDEILPFITHAYNTTIQETTGYSPFFLMFGREPTSLLDDRNISVDIDKDDYDEYIKHHLDKINRTRKLVINNTIKTQERMKKNYDKKHMERSYEPGELVAVWTPIRKIGKCEKLLRKYFGPYRILKKLSNVNYLIEPKDNPGQDPLIVHVSRIKPYFERIDEVNHEDRQRLPADLNGGAHPGRPLQRTARQQAHRGDTPRAFPLRKRADIIVLDNVLFFMDIVAALRPYGQVMFNIQNIIQLEHSCWADARREAFITLRDGVKLSQMPDRLDVKGTEFLLASLQGISTPRGLASPFKAQQDHPAAESARWSESTGIPANQPPNDRLEGPQQRAHGPST</sequence>
<dbReference type="Gene3D" id="3.30.70.270">
    <property type="match status" value="6"/>
</dbReference>
<dbReference type="InterPro" id="IPR000477">
    <property type="entry name" value="RT_dom"/>
</dbReference>